<keyword evidence="1" id="KW-0812">Transmembrane</keyword>
<proteinExistence type="predicted"/>
<protein>
    <submittedName>
        <fullName evidence="2">PLAC8 family protein</fullName>
    </submittedName>
</protein>
<sequence length="134" mass="15482">LRNLLERRMHSFDYLAFRTLYLVLLYDYAYLHSLIFLISFTIFPIEKPKCELTECEGPVPNDGSIRFAMQRKSSQSCYQTFVPMNSCVKDKGYPVGMVCTICCECSASFVSEMQNSRGFKIVLSIPTIQTRFDK</sequence>
<evidence type="ECO:0000313" key="2">
    <source>
        <dbReference type="WBParaSite" id="ASIM_0000139101-mRNA-1"/>
    </source>
</evidence>
<evidence type="ECO:0000256" key="1">
    <source>
        <dbReference type="SAM" id="Phobius"/>
    </source>
</evidence>
<dbReference type="AlphaFoldDB" id="A0A0M3J1I8"/>
<keyword evidence="1" id="KW-0472">Membrane</keyword>
<keyword evidence="1" id="KW-1133">Transmembrane helix</keyword>
<reference evidence="2" key="1">
    <citation type="submission" date="2017-02" db="UniProtKB">
        <authorList>
            <consortium name="WormBaseParasite"/>
        </authorList>
    </citation>
    <scope>IDENTIFICATION</scope>
</reference>
<name>A0A0M3J1I8_ANISI</name>
<feature type="transmembrane region" description="Helical" evidence="1">
    <location>
        <begin position="20"/>
        <end position="43"/>
    </location>
</feature>
<organism evidence="2">
    <name type="scientific">Anisakis simplex</name>
    <name type="common">Herring worm</name>
    <dbReference type="NCBI Taxonomy" id="6269"/>
    <lineage>
        <taxon>Eukaryota</taxon>
        <taxon>Metazoa</taxon>
        <taxon>Ecdysozoa</taxon>
        <taxon>Nematoda</taxon>
        <taxon>Chromadorea</taxon>
        <taxon>Rhabditida</taxon>
        <taxon>Spirurina</taxon>
        <taxon>Ascaridomorpha</taxon>
        <taxon>Ascaridoidea</taxon>
        <taxon>Anisakidae</taxon>
        <taxon>Anisakis</taxon>
        <taxon>Anisakis simplex complex</taxon>
    </lineage>
</organism>
<accession>A0A0M3J1I8</accession>
<dbReference type="WBParaSite" id="ASIM_0000139101-mRNA-1">
    <property type="protein sequence ID" value="ASIM_0000139101-mRNA-1"/>
    <property type="gene ID" value="ASIM_0000139101"/>
</dbReference>